<gene>
    <name evidence="3" type="ORF">HUB98_26440</name>
</gene>
<dbReference type="InterPro" id="IPR054612">
    <property type="entry name" value="Phage_capsid-like_C"/>
</dbReference>
<name>A0ABX6QB45_PAEBA</name>
<dbReference type="NCBIfam" id="TIGR01554">
    <property type="entry name" value="major_cap_HK97"/>
    <property type="match status" value="1"/>
</dbReference>
<sequence length="167" mass="18977">MIHVLKEYREMAAGTKLLGGVFVPPKFSAQLFEITPEERLFVRVPWSSLLTKRSGFQYYIPALDQGAGSNMYGGVEVNWIGEGDEKPETSAKFRDLTLTPHEVAAHIVVTDKLLRNAPAVNTIIKNYSEVRLLQLRMMLSCTVMESVNQAVPWYLQHPLQCRVKRRT</sequence>
<evidence type="ECO:0000256" key="1">
    <source>
        <dbReference type="ARBA" id="ARBA00004328"/>
    </source>
</evidence>
<accession>A0ABX6QB45</accession>
<keyword evidence="4" id="KW-1185">Reference proteome</keyword>
<protein>
    <submittedName>
        <fullName evidence="3">Phage major capsid protein</fullName>
    </submittedName>
</protein>
<dbReference type="EMBL" id="CP054614">
    <property type="protein sequence ID" value="QKS59393.1"/>
    <property type="molecule type" value="Genomic_DNA"/>
</dbReference>
<comment type="subcellular location">
    <subcellularLocation>
        <location evidence="1">Virion</location>
    </subcellularLocation>
</comment>
<feature type="domain" description="Phage capsid-like C-terminal" evidence="2">
    <location>
        <begin position="19"/>
        <end position="125"/>
    </location>
</feature>
<dbReference type="RefSeq" id="WP_174812271.1">
    <property type="nucleotide sequence ID" value="NZ_CP054614.1"/>
</dbReference>
<dbReference type="Proteomes" id="UP000509327">
    <property type="component" value="Chromosome"/>
</dbReference>
<organism evidence="3 4">
    <name type="scientific">Paenibacillus barcinonensis</name>
    <dbReference type="NCBI Taxonomy" id="198119"/>
    <lineage>
        <taxon>Bacteria</taxon>
        <taxon>Bacillati</taxon>
        <taxon>Bacillota</taxon>
        <taxon>Bacilli</taxon>
        <taxon>Bacillales</taxon>
        <taxon>Paenibacillaceae</taxon>
        <taxon>Paenibacillus</taxon>
    </lineage>
</organism>
<dbReference type="Pfam" id="PF05065">
    <property type="entry name" value="Phage_capsid"/>
    <property type="match status" value="1"/>
</dbReference>
<dbReference type="SUPFAM" id="SSF56563">
    <property type="entry name" value="Major capsid protein gp5"/>
    <property type="match status" value="1"/>
</dbReference>
<evidence type="ECO:0000259" key="2">
    <source>
        <dbReference type="Pfam" id="PF05065"/>
    </source>
</evidence>
<dbReference type="Gene3D" id="3.30.2400.10">
    <property type="entry name" value="Major capsid protein gp5"/>
    <property type="match status" value="1"/>
</dbReference>
<proteinExistence type="predicted"/>
<dbReference type="InterPro" id="IPR024455">
    <property type="entry name" value="Phage_capsid"/>
</dbReference>
<reference evidence="3 4" key="1">
    <citation type="submission" date="2020-06" db="EMBL/GenBank/DDBJ databases">
        <title>Complete genome of Paenibacillus barcinonensis KACC11450.</title>
        <authorList>
            <person name="Kim M."/>
            <person name="Park Y.-J."/>
            <person name="Shin J.-H."/>
        </authorList>
    </citation>
    <scope>NUCLEOTIDE SEQUENCE [LARGE SCALE GENOMIC DNA]</scope>
    <source>
        <strain evidence="3 4">KACC11450</strain>
    </source>
</reference>
<evidence type="ECO:0000313" key="4">
    <source>
        <dbReference type="Proteomes" id="UP000509327"/>
    </source>
</evidence>
<evidence type="ECO:0000313" key="3">
    <source>
        <dbReference type="EMBL" id="QKS59393.1"/>
    </source>
</evidence>